<proteinExistence type="predicted"/>
<dbReference type="WBParaSite" id="ES5_v2.g13343.t1">
    <property type="protein sequence ID" value="ES5_v2.g13343.t1"/>
    <property type="gene ID" value="ES5_v2.g13343"/>
</dbReference>
<protein>
    <submittedName>
        <fullName evidence="2">Uncharacterized protein</fullName>
    </submittedName>
</protein>
<reference evidence="2" key="1">
    <citation type="submission" date="2022-11" db="UniProtKB">
        <authorList>
            <consortium name="WormBaseParasite"/>
        </authorList>
    </citation>
    <scope>IDENTIFICATION</scope>
</reference>
<organism evidence="1 2">
    <name type="scientific">Panagrolaimus sp. ES5</name>
    <dbReference type="NCBI Taxonomy" id="591445"/>
    <lineage>
        <taxon>Eukaryota</taxon>
        <taxon>Metazoa</taxon>
        <taxon>Ecdysozoa</taxon>
        <taxon>Nematoda</taxon>
        <taxon>Chromadorea</taxon>
        <taxon>Rhabditida</taxon>
        <taxon>Tylenchina</taxon>
        <taxon>Panagrolaimomorpha</taxon>
        <taxon>Panagrolaimoidea</taxon>
        <taxon>Panagrolaimidae</taxon>
        <taxon>Panagrolaimus</taxon>
    </lineage>
</organism>
<name>A0AC34F932_9BILA</name>
<evidence type="ECO:0000313" key="1">
    <source>
        <dbReference type="Proteomes" id="UP000887579"/>
    </source>
</evidence>
<accession>A0AC34F932</accession>
<sequence length="76" mass="8679">MFVNCNFIFITFLFVFVLCGSDNSGGLGKPLEQLKGTLSQAQDKQARTVIENPNLTKQEIKDQLKQYFQKLGEPFY</sequence>
<evidence type="ECO:0000313" key="2">
    <source>
        <dbReference type="WBParaSite" id="ES5_v2.g13343.t1"/>
    </source>
</evidence>
<dbReference type="Proteomes" id="UP000887579">
    <property type="component" value="Unplaced"/>
</dbReference>